<feature type="initiator methionine" description="Removed" evidence="8">
    <location>
        <position position="1"/>
    </location>
</feature>
<dbReference type="Pfam" id="PF13522">
    <property type="entry name" value="GATase_6"/>
    <property type="match status" value="1"/>
</dbReference>
<keyword evidence="5 8" id="KW-0808">Transferase</keyword>
<evidence type="ECO:0000259" key="10">
    <source>
        <dbReference type="PROSITE" id="PS51464"/>
    </source>
</evidence>
<feature type="domain" description="Glutamine amidotransferase type-2" evidence="9">
    <location>
        <begin position="2"/>
        <end position="217"/>
    </location>
</feature>
<comment type="function">
    <text evidence="8">Catalyzes the first step in hexosamine metabolism, converting fructose-6P into glucosamine-6P using glutamine as a nitrogen source.</text>
</comment>
<evidence type="ECO:0000256" key="7">
    <source>
        <dbReference type="ARBA" id="ARBA00022962"/>
    </source>
</evidence>
<evidence type="ECO:0000313" key="11">
    <source>
        <dbReference type="EMBL" id="MBS9476326.1"/>
    </source>
</evidence>
<comment type="catalytic activity">
    <reaction evidence="1 8">
        <text>D-fructose 6-phosphate + L-glutamine = D-glucosamine 6-phosphate + L-glutamate</text>
        <dbReference type="Rhea" id="RHEA:13237"/>
        <dbReference type="ChEBI" id="CHEBI:29985"/>
        <dbReference type="ChEBI" id="CHEBI:58359"/>
        <dbReference type="ChEBI" id="CHEBI:58725"/>
        <dbReference type="ChEBI" id="CHEBI:61527"/>
        <dbReference type="EC" id="2.6.1.16"/>
    </reaction>
</comment>
<comment type="subunit">
    <text evidence="8">Homodimer.</text>
</comment>
<evidence type="ECO:0000256" key="5">
    <source>
        <dbReference type="ARBA" id="ARBA00022679"/>
    </source>
</evidence>
<dbReference type="CDD" id="cd05008">
    <property type="entry name" value="SIS_GlmS_GlmD_1"/>
    <property type="match status" value="1"/>
</dbReference>
<dbReference type="GO" id="GO:0004360">
    <property type="term" value="F:glutamine-fructose-6-phosphate transaminase (isomerizing) activity"/>
    <property type="evidence" value="ECO:0007669"/>
    <property type="project" value="UniProtKB-EC"/>
</dbReference>
<evidence type="ECO:0000256" key="6">
    <source>
        <dbReference type="ARBA" id="ARBA00022737"/>
    </source>
</evidence>
<dbReference type="InterPro" id="IPR047084">
    <property type="entry name" value="GFAT_N"/>
</dbReference>
<dbReference type="Gene3D" id="3.60.20.10">
    <property type="entry name" value="Glutamine Phosphoribosylpyrophosphate, subunit 1, domain 1"/>
    <property type="match status" value="1"/>
</dbReference>
<dbReference type="RefSeq" id="WP_213754177.1">
    <property type="nucleotide sequence ID" value="NZ_JAHCQH010000014.1"/>
</dbReference>
<dbReference type="NCBIfam" id="NF001484">
    <property type="entry name" value="PRK00331.1"/>
    <property type="match status" value="1"/>
</dbReference>
<keyword evidence="6" id="KW-0677">Repeat</keyword>
<dbReference type="InterPro" id="IPR035490">
    <property type="entry name" value="GlmS/FrlB_SIS"/>
</dbReference>
<evidence type="ECO:0000256" key="4">
    <source>
        <dbReference type="ARBA" id="ARBA00022576"/>
    </source>
</evidence>
<dbReference type="Pfam" id="PF01380">
    <property type="entry name" value="SIS"/>
    <property type="match status" value="2"/>
</dbReference>
<dbReference type="HAMAP" id="MF_00164">
    <property type="entry name" value="GlmS"/>
    <property type="match status" value="1"/>
</dbReference>
<comment type="caution">
    <text evidence="11">The sequence shown here is derived from an EMBL/GenBank/DDBJ whole genome shotgun (WGS) entry which is preliminary data.</text>
</comment>
<dbReference type="InterPro" id="IPR005855">
    <property type="entry name" value="GFAT"/>
</dbReference>
<dbReference type="PROSITE" id="PS51464">
    <property type="entry name" value="SIS"/>
    <property type="match status" value="2"/>
</dbReference>
<dbReference type="Proteomes" id="UP001166585">
    <property type="component" value="Unassembled WGS sequence"/>
</dbReference>
<dbReference type="PANTHER" id="PTHR10937:SF0">
    <property type="entry name" value="GLUTAMINE--FRUCTOSE-6-PHOSPHATE TRANSAMINASE (ISOMERIZING)"/>
    <property type="match status" value="1"/>
</dbReference>
<dbReference type="SUPFAM" id="SSF53697">
    <property type="entry name" value="SIS domain"/>
    <property type="match status" value="1"/>
</dbReference>
<dbReference type="EC" id="2.6.1.16" evidence="2 8"/>
<evidence type="ECO:0000313" key="12">
    <source>
        <dbReference type="Proteomes" id="UP001166585"/>
    </source>
</evidence>
<evidence type="ECO:0000259" key="9">
    <source>
        <dbReference type="PROSITE" id="PS51278"/>
    </source>
</evidence>
<keyword evidence="4 8" id="KW-0032">Aminotransferase</keyword>
<comment type="subcellular location">
    <subcellularLocation>
        <location evidence="8">Cytoplasm</location>
    </subcellularLocation>
</comment>
<dbReference type="PROSITE" id="PS51278">
    <property type="entry name" value="GATASE_TYPE_2"/>
    <property type="match status" value="1"/>
</dbReference>
<dbReference type="InterPro" id="IPR017932">
    <property type="entry name" value="GATase_2_dom"/>
</dbReference>
<dbReference type="NCBIfam" id="TIGR01135">
    <property type="entry name" value="glmS"/>
    <property type="match status" value="1"/>
</dbReference>
<dbReference type="EMBL" id="JAHCQH010000014">
    <property type="protein sequence ID" value="MBS9476326.1"/>
    <property type="molecule type" value="Genomic_DNA"/>
</dbReference>
<accession>A0ABS5R617</accession>
<feature type="active site" description="Nucleophile; for GATase activity" evidence="8">
    <location>
        <position position="2"/>
    </location>
</feature>
<sequence>MCGIIGIVGTAPVADRLMESLKRLEYRGYDSAGIATLESSHLVRCRAEGKLRNLETALTQSPLAGHSGIGHTRWATHGKPSVANAHPHATAQVAVVHNGIIENYRELRDELIAEGANFESETDTEVVAHLVTCEMRKGAGPVDAVAAILPRLTGAFALGFLFDGEDDLMIGARKGSPLAIGFGKGEMYLGSDAIALAPFTDTISYLEDGDWAVLNKQGVVIHDAGNKVVSRPVQKTSASAFLVEKGNFRHFMAKEMHEQPEVVSHTLAHYLDLAAETVQLPGKLPFDIATLDRVSIAACGTAYYAGLVAKYWIERIARIPVEIDVASEFRYREAPLAPGGLMIVISQSGETADTLASLRYAKACGQHVLAVVNVPTSTIAREADVVVPTLAGPEIGVASTKAFTCQLATLAALAVLAGRERGTISTDEERRLVHALVEVPRLMNEALKLGPQIEQIARTFAKAQDVLYLGRGTSYPLALEGALKLKEISYIHAEGYAAGELKHGPIALIDEKMPVVVIAPHDPVFEKTMSNMQEVAARGGRIILLTDETGRRAAGFETEATLVLPDMDPLIAPLVYAIPVQLLAYHTAVQMGTDVDQPRNLAKSVTVE</sequence>
<keyword evidence="12" id="KW-1185">Reference proteome</keyword>
<feature type="active site" description="For Fru-6P isomerization activity" evidence="8">
    <location>
        <position position="603"/>
    </location>
</feature>
<proteinExistence type="inferred from homology"/>
<dbReference type="InterPro" id="IPR035466">
    <property type="entry name" value="GlmS/AgaS_SIS"/>
</dbReference>
<organism evidence="11 12">
    <name type="scientific">Ancylobacter radicis</name>
    <dbReference type="NCBI Taxonomy" id="2836179"/>
    <lineage>
        <taxon>Bacteria</taxon>
        <taxon>Pseudomonadati</taxon>
        <taxon>Pseudomonadota</taxon>
        <taxon>Alphaproteobacteria</taxon>
        <taxon>Hyphomicrobiales</taxon>
        <taxon>Xanthobacteraceae</taxon>
        <taxon>Ancylobacter</taxon>
    </lineage>
</organism>
<evidence type="ECO:0000256" key="8">
    <source>
        <dbReference type="HAMAP-Rule" id="MF_00164"/>
    </source>
</evidence>
<protein>
    <recommendedName>
        <fullName evidence="3 8">Glutamine--fructose-6-phosphate aminotransferase [isomerizing]</fullName>
        <ecNumber evidence="2 8">2.6.1.16</ecNumber>
    </recommendedName>
    <alternativeName>
        <fullName evidence="8">D-fructose-6-phosphate amidotransferase</fullName>
    </alternativeName>
    <alternativeName>
        <fullName evidence="8">GFAT</fullName>
    </alternativeName>
    <alternativeName>
        <fullName evidence="8">Glucosamine-6-phosphate synthase</fullName>
    </alternativeName>
    <alternativeName>
        <fullName evidence="8">Hexosephosphate aminotransferase</fullName>
    </alternativeName>
    <alternativeName>
        <fullName evidence="8">L-glutamine--D-fructose-6-phosphate amidotransferase</fullName>
    </alternativeName>
</protein>
<evidence type="ECO:0000256" key="2">
    <source>
        <dbReference type="ARBA" id="ARBA00012916"/>
    </source>
</evidence>
<dbReference type="PANTHER" id="PTHR10937">
    <property type="entry name" value="GLUCOSAMINE--FRUCTOSE-6-PHOSPHATE AMINOTRANSFERASE, ISOMERIZING"/>
    <property type="match status" value="1"/>
</dbReference>
<keyword evidence="7" id="KW-0315">Glutamine amidotransferase</keyword>
<reference evidence="11" key="1">
    <citation type="submission" date="2021-05" db="EMBL/GenBank/DDBJ databases">
        <authorList>
            <person name="Sun Q."/>
            <person name="Inoue M."/>
        </authorList>
    </citation>
    <scope>NUCLEOTIDE SEQUENCE</scope>
    <source>
        <strain evidence="11">VKM B-3255</strain>
    </source>
</reference>
<dbReference type="InterPro" id="IPR001347">
    <property type="entry name" value="SIS_dom"/>
</dbReference>
<name>A0ABS5R617_9HYPH</name>
<gene>
    <name evidence="8 11" type="primary">glmS</name>
    <name evidence="11" type="ORF">KIP89_04315</name>
</gene>
<dbReference type="SUPFAM" id="SSF56235">
    <property type="entry name" value="N-terminal nucleophile aminohydrolases (Ntn hydrolases)"/>
    <property type="match status" value="1"/>
</dbReference>
<dbReference type="CDD" id="cd00714">
    <property type="entry name" value="GFAT"/>
    <property type="match status" value="1"/>
</dbReference>
<keyword evidence="8" id="KW-0963">Cytoplasm</keyword>
<dbReference type="InterPro" id="IPR029055">
    <property type="entry name" value="Ntn_hydrolases_N"/>
</dbReference>
<evidence type="ECO:0000256" key="3">
    <source>
        <dbReference type="ARBA" id="ARBA00016090"/>
    </source>
</evidence>
<feature type="domain" description="SIS" evidence="10">
    <location>
        <begin position="456"/>
        <end position="598"/>
    </location>
</feature>
<evidence type="ECO:0000256" key="1">
    <source>
        <dbReference type="ARBA" id="ARBA00001031"/>
    </source>
</evidence>
<dbReference type="Gene3D" id="3.40.50.10490">
    <property type="entry name" value="Glucose-6-phosphate isomerase like protein, domain 1"/>
    <property type="match status" value="2"/>
</dbReference>
<feature type="domain" description="SIS" evidence="10">
    <location>
        <begin position="284"/>
        <end position="423"/>
    </location>
</feature>
<dbReference type="CDD" id="cd05009">
    <property type="entry name" value="SIS_GlmS_GlmD_2"/>
    <property type="match status" value="1"/>
</dbReference>
<dbReference type="InterPro" id="IPR046348">
    <property type="entry name" value="SIS_dom_sf"/>
</dbReference>